<gene>
    <name evidence="2" type="ORF">FNF31_07506</name>
</gene>
<proteinExistence type="predicted"/>
<reference evidence="2 3" key="1">
    <citation type="submission" date="2019-07" db="EMBL/GenBank/DDBJ databases">
        <title>Genomes of Cafeteria roenbergensis.</title>
        <authorList>
            <person name="Fischer M.G."/>
            <person name="Hackl T."/>
            <person name="Roman M."/>
        </authorList>
    </citation>
    <scope>NUCLEOTIDE SEQUENCE [LARGE SCALE GENOMIC DNA]</scope>
    <source>
        <strain evidence="2 3">Cflag</strain>
    </source>
</reference>
<accession>A0A5A8C570</accession>
<feature type="compositionally biased region" description="Basic and acidic residues" evidence="1">
    <location>
        <begin position="1105"/>
        <end position="1119"/>
    </location>
</feature>
<evidence type="ECO:0000313" key="3">
    <source>
        <dbReference type="Proteomes" id="UP000325113"/>
    </source>
</evidence>
<organism evidence="2 3">
    <name type="scientific">Cafeteria roenbergensis</name>
    <name type="common">Marine flagellate</name>
    <dbReference type="NCBI Taxonomy" id="33653"/>
    <lineage>
        <taxon>Eukaryota</taxon>
        <taxon>Sar</taxon>
        <taxon>Stramenopiles</taxon>
        <taxon>Bigyra</taxon>
        <taxon>Opalozoa</taxon>
        <taxon>Bicosoecida</taxon>
        <taxon>Cafeteriaceae</taxon>
        <taxon>Cafeteria</taxon>
    </lineage>
</organism>
<feature type="region of interest" description="Disordered" evidence="1">
    <location>
        <begin position="876"/>
        <end position="908"/>
    </location>
</feature>
<dbReference type="AlphaFoldDB" id="A0A5A8C570"/>
<feature type="region of interest" description="Disordered" evidence="1">
    <location>
        <begin position="657"/>
        <end position="711"/>
    </location>
</feature>
<comment type="caution">
    <text evidence="2">The sequence shown here is derived from an EMBL/GenBank/DDBJ whole genome shotgun (WGS) entry which is preliminary data.</text>
</comment>
<feature type="compositionally biased region" description="Acidic residues" evidence="1">
    <location>
        <begin position="686"/>
        <end position="707"/>
    </location>
</feature>
<feature type="region of interest" description="Disordered" evidence="1">
    <location>
        <begin position="1105"/>
        <end position="1130"/>
    </location>
</feature>
<evidence type="ECO:0000313" key="2">
    <source>
        <dbReference type="EMBL" id="KAA0147965.1"/>
    </source>
</evidence>
<dbReference type="EMBL" id="VLTM01000156">
    <property type="protein sequence ID" value="KAA0147965.1"/>
    <property type="molecule type" value="Genomic_DNA"/>
</dbReference>
<feature type="compositionally biased region" description="Low complexity" evidence="1">
    <location>
        <begin position="877"/>
        <end position="896"/>
    </location>
</feature>
<evidence type="ECO:0000256" key="1">
    <source>
        <dbReference type="SAM" id="MobiDB-lite"/>
    </source>
</evidence>
<dbReference type="Proteomes" id="UP000325113">
    <property type="component" value="Unassembled WGS sequence"/>
</dbReference>
<protein>
    <submittedName>
        <fullName evidence="2">Uncharacterized protein</fullName>
    </submittedName>
</protein>
<name>A0A5A8C570_CAFRO</name>
<sequence>MPKSTLLGSMEVDLAKEPMLAATHQQLADALNDAKSYSTSLPWECTQAALTFKANWHRAKVYKTNHVEVLRLLAAELALVMLRRVESASDRVTQLLDALEKLANAKSGSAAVRAEVAQLLIRALCITTPANVMAIIQAQTAADSIRRFGFAERELQALLVPLAVLASMGSDTAALPSEQVSITRYVVARCINTQAGKRRADPALSGEALGLAKNIATQVFDKLECRTMGADSACNSMHPATGAARDWASGAPDDNTEQRARELRDSAVASAQLLLFSQSSRGSAPPGALAAVPTTSSGQGVALVGRAAAMLGGKSLSQFLLASVVGAPCPPDVDNVMLSVINHFSDEVECAFQHPGALPHLDECGTYCVPSLAGAKEARAEFLAWKKGLSHKEQQAAVDPIAGTWAEDMVNIASSSAPDSTKVPAFKQAQAAAAVLGLVSGNALGCVDMRVSIANSAIVAGELLRAASPTAAGANTAALRKILSKSSAFVVEPSGDFARLVGHTATASKDWKTRLLSPCEPLPPQGFSSPLRAAQVGNLVAILACQLAAALDGEAVAPVVEMSTVNRLLESPLSLGQVKCELQGLFGHGLSEAEAMTKAGWVSVGGGKWRARTDADEAPLLPQEKQEAADKAAKEAAKAAKEAVAKEAAAAVAARKQAAATRGGGTKQASTSTEKREGEAAAAATAEDEEEDDEGVVHEDEDEDEDGGNVGRGAFLALCPDGCMEFARRRLQAHVAETLAAANREFKRKGGEVAEERTLELPELSFAAIAELIVSSAGPTALGLAVLGRGEVTALPDRSVASRLAATMGKAEPAAMQALIAPVTPDGFALTAKGLSRKSAHLPKTKARTQQGVETLEAQIQLKELALLLDEDDGHATTDAASGTATGAAAGPVTDGEGPSLAATGTRTGSLSRAITQVDAGFDASLAGEAGDRGDLDGEVASAGSVWSARPKLRVLRRLATDKKGDAALFLARPPALRLTGVVPMIAAATSLCAASTAMDVDVGQVIVEAAIGAGGSAVPALAERRLVETCMDATAAMLTNPPAAPGSIGLRWTLATGDGAAAYPKVELLSLKRAKQESCAFVNGRLQKVSLSQRATVAMAASAKDEGVKKAPADEARKNCSPAGPCCPS</sequence>